<organism evidence="2 3">
    <name type="scientific">Prorocentrum cordatum</name>
    <dbReference type="NCBI Taxonomy" id="2364126"/>
    <lineage>
        <taxon>Eukaryota</taxon>
        <taxon>Sar</taxon>
        <taxon>Alveolata</taxon>
        <taxon>Dinophyceae</taxon>
        <taxon>Prorocentrales</taxon>
        <taxon>Prorocentraceae</taxon>
        <taxon>Prorocentrum</taxon>
    </lineage>
</organism>
<name>A0ABN9Y7N1_9DINO</name>
<comment type="caution">
    <text evidence="2">The sequence shown here is derived from an EMBL/GenBank/DDBJ whole genome shotgun (WGS) entry which is preliminary data.</text>
</comment>
<evidence type="ECO:0000256" key="1">
    <source>
        <dbReference type="SAM" id="MobiDB-lite"/>
    </source>
</evidence>
<dbReference type="Proteomes" id="UP001189429">
    <property type="component" value="Unassembled WGS sequence"/>
</dbReference>
<protein>
    <submittedName>
        <fullName evidence="2">Uncharacterized protein</fullName>
    </submittedName>
</protein>
<accession>A0ABN9Y7N1</accession>
<dbReference type="EMBL" id="CAUYUJ010021815">
    <property type="protein sequence ID" value="CAK0907159.1"/>
    <property type="molecule type" value="Genomic_DNA"/>
</dbReference>
<feature type="region of interest" description="Disordered" evidence="1">
    <location>
        <begin position="54"/>
        <end position="88"/>
    </location>
</feature>
<evidence type="ECO:0000313" key="3">
    <source>
        <dbReference type="Proteomes" id="UP001189429"/>
    </source>
</evidence>
<reference evidence="2" key="1">
    <citation type="submission" date="2023-10" db="EMBL/GenBank/DDBJ databases">
        <authorList>
            <person name="Chen Y."/>
            <person name="Shah S."/>
            <person name="Dougan E. K."/>
            <person name="Thang M."/>
            <person name="Chan C."/>
        </authorList>
    </citation>
    <scope>NUCLEOTIDE SEQUENCE [LARGE SCALE GENOMIC DNA]</scope>
</reference>
<gene>
    <name evidence="2" type="ORF">PCOR1329_LOCUS82271</name>
</gene>
<evidence type="ECO:0000313" key="2">
    <source>
        <dbReference type="EMBL" id="CAK0907159.1"/>
    </source>
</evidence>
<sequence>MPLCVPAYFPGQATRGRRRRNAAGHGGSAAACSSNRRAHQLDCDLGSAGLAGERARTAPRARGEGGPFARVAPPRRRATAQAEPASFKPDRSLRVRARVALNRGGLGWAAQTPCLR</sequence>
<feature type="region of interest" description="Disordered" evidence="1">
    <location>
        <begin position="8"/>
        <end position="36"/>
    </location>
</feature>
<proteinExistence type="predicted"/>
<keyword evidence="3" id="KW-1185">Reference proteome</keyword>